<keyword evidence="3" id="KW-0677">Repeat</keyword>
<feature type="compositionally biased region" description="Basic and acidic residues" evidence="6">
    <location>
        <begin position="443"/>
        <end position="461"/>
    </location>
</feature>
<evidence type="ECO:0000256" key="5">
    <source>
        <dbReference type="ARBA" id="ARBA00023273"/>
    </source>
</evidence>
<evidence type="ECO:0008006" key="9">
    <source>
        <dbReference type="Google" id="ProtNLM"/>
    </source>
</evidence>
<evidence type="ECO:0000256" key="3">
    <source>
        <dbReference type="ARBA" id="ARBA00022737"/>
    </source>
</evidence>
<dbReference type="PANTHER" id="PTHR45973">
    <property type="entry name" value="PROTEIN PHOSPHATASE 1 REGULATORY SUBUNIT SDS22-RELATED"/>
    <property type="match status" value="1"/>
</dbReference>
<dbReference type="InterPro" id="IPR001611">
    <property type="entry name" value="Leu-rich_rpt"/>
</dbReference>
<gene>
    <name evidence="7" type="ORF">TrST_g13358</name>
</gene>
<protein>
    <recommendedName>
        <fullName evidence="9">Dynein assembly factor 1, axonemal homolog</fullName>
    </recommendedName>
</protein>
<dbReference type="Pfam" id="PF14580">
    <property type="entry name" value="LRR_9"/>
    <property type="match status" value="1"/>
</dbReference>
<reference evidence="8" key="1">
    <citation type="journal article" date="2023" name="Commun. Biol.">
        <title>Genome analysis of Parmales, the sister group of diatoms, reveals the evolutionary specialization of diatoms from phago-mixotrophs to photoautotrophs.</title>
        <authorList>
            <person name="Ban H."/>
            <person name="Sato S."/>
            <person name="Yoshikawa S."/>
            <person name="Yamada K."/>
            <person name="Nakamura Y."/>
            <person name="Ichinomiya M."/>
            <person name="Sato N."/>
            <person name="Blanc-Mathieu R."/>
            <person name="Endo H."/>
            <person name="Kuwata A."/>
            <person name="Ogata H."/>
        </authorList>
    </citation>
    <scope>NUCLEOTIDE SEQUENCE [LARGE SCALE GENOMIC DNA]</scope>
    <source>
        <strain evidence="8">NIES 3701</strain>
    </source>
</reference>
<dbReference type="Gene3D" id="3.80.10.10">
    <property type="entry name" value="Ribonuclease Inhibitor"/>
    <property type="match status" value="2"/>
</dbReference>
<keyword evidence="5" id="KW-0966">Cell projection</keyword>
<dbReference type="InterPro" id="IPR032675">
    <property type="entry name" value="LRR_dom_sf"/>
</dbReference>
<feature type="compositionally biased region" description="Basic and acidic residues" evidence="6">
    <location>
        <begin position="411"/>
        <end position="420"/>
    </location>
</feature>
<feature type="compositionally biased region" description="Basic and acidic residues" evidence="6">
    <location>
        <begin position="381"/>
        <end position="391"/>
    </location>
</feature>
<keyword evidence="2" id="KW-0433">Leucine-rich repeat</keyword>
<evidence type="ECO:0000256" key="6">
    <source>
        <dbReference type="SAM" id="MobiDB-lite"/>
    </source>
</evidence>
<name>A0A9W7BRB4_9STRA</name>
<dbReference type="PROSITE" id="PS51450">
    <property type="entry name" value="LRR"/>
    <property type="match status" value="2"/>
</dbReference>
<dbReference type="PANTHER" id="PTHR45973:SF9">
    <property type="entry name" value="LEUCINE-RICH REPEAT-CONTAINING PROTEIN 46"/>
    <property type="match status" value="1"/>
</dbReference>
<proteinExistence type="predicted"/>
<dbReference type="SUPFAM" id="SSF52075">
    <property type="entry name" value="Outer arm dynein light chain 1"/>
    <property type="match status" value="1"/>
</dbReference>
<feature type="region of interest" description="Disordered" evidence="6">
    <location>
        <begin position="354"/>
        <end position="503"/>
    </location>
</feature>
<feature type="compositionally biased region" description="Low complexity" evidence="6">
    <location>
        <begin position="488"/>
        <end position="503"/>
    </location>
</feature>
<evidence type="ECO:0000256" key="2">
    <source>
        <dbReference type="ARBA" id="ARBA00022614"/>
    </source>
</evidence>
<evidence type="ECO:0000313" key="8">
    <source>
        <dbReference type="Proteomes" id="UP001165085"/>
    </source>
</evidence>
<comment type="subcellular location">
    <subcellularLocation>
        <location evidence="1">Cell projection</location>
        <location evidence="1">Cilium</location>
    </subcellularLocation>
</comment>
<keyword evidence="4" id="KW-0969">Cilium</keyword>
<dbReference type="SMART" id="SM00365">
    <property type="entry name" value="LRR_SD22"/>
    <property type="match status" value="4"/>
</dbReference>
<sequence length="684" mass="77048">MSSEENNILGANKGFEADGTPIVKGRYTVQESTGEGCLPTMNETSLKEAALANGGYETPELNDKLYLHFKGYRRIENLQAYTGLVSIWLDSNGFDKIEGLTHLVNLRSLFLQKNLIAKIEGVACLTNLVQIDLSENRIRMLSGLQTLTNLHTLNLGKNFLETTESVRHLVDCPTLTNIDMNNNELKEEGIIDEVLAKLPKLTASNFDGNPMVREVGNFRKKMVVACKSLRYLDRPIFDNERACSEAWAEGGYELERKVKKEWAQKKRDESKQSLQDFRDWQAKLRKEKEEEMKNPTAETLERRAKHQIFMEKTKAEAKAEAEEEKRLFADPDAARKAGVEFWNTSEQKDIFGNVRAKVQTPLELKDEPTAEQGEGETEEGGDNRGISKEDIFSFQGTAPGKGRPAQVRPNDFMRADKKEEKEEEAEEKPEVEEEDEEVEEKEEEKQKADGYDSEGEREMRVAESLQLYRAQQQAKKDKKRSTKEASGQQQQQQQQQDEAKATVTTMTATTGSKIEDTTKNFSKLLMDAHEAANAERKVIGTPDKRAFYWSEAMDVKLAQAVHGCMFDFAEVSKNLQGSLSSEELGDINASAITEATCRDRWCELDMDDSVEVSNHGGKPNIVLGKDGKQMSFTELQNSVNASTFLKAPVNLPGCDDDDEDSDGDEVLDMAKLRSKFVTNFETLD</sequence>
<organism evidence="7 8">
    <name type="scientific">Triparma strigata</name>
    <dbReference type="NCBI Taxonomy" id="1606541"/>
    <lineage>
        <taxon>Eukaryota</taxon>
        <taxon>Sar</taxon>
        <taxon>Stramenopiles</taxon>
        <taxon>Ochrophyta</taxon>
        <taxon>Bolidophyceae</taxon>
        <taxon>Parmales</taxon>
        <taxon>Triparmaceae</taxon>
        <taxon>Triparma</taxon>
    </lineage>
</organism>
<comment type="caution">
    <text evidence="7">The sequence shown here is derived from an EMBL/GenBank/DDBJ whole genome shotgun (WGS) entry which is preliminary data.</text>
</comment>
<dbReference type="InterPro" id="IPR050576">
    <property type="entry name" value="Cilia_flagella_integrity"/>
</dbReference>
<accession>A0A9W7BRB4</accession>
<evidence type="ECO:0000256" key="1">
    <source>
        <dbReference type="ARBA" id="ARBA00004138"/>
    </source>
</evidence>
<evidence type="ECO:0000256" key="4">
    <source>
        <dbReference type="ARBA" id="ARBA00023069"/>
    </source>
</evidence>
<dbReference type="Proteomes" id="UP001165085">
    <property type="component" value="Unassembled WGS sequence"/>
</dbReference>
<keyword evidence="8" id="KW-1185">Reference proteome</keyword>
<dbReference type="EMBL" id="BRXY01000396">
    <property type="protein sequence ID" value="GMH92302.1"/>
    <property type="molecule type" value="Genomic_DNA"/>
</dbReference>
<dbReference type="AlphaFoldDB" id="A0A9W7BRB4"/>
<dbReference type="OrthoDB" id="1904536at2759"/>
<evidence type="ECO:0000313" key="7">
    <source>
        <dbReference type="EMBL" id="GMH92302.1"/>
    </source>
</evidence>
<feature type="compositionally biased region" description="Acidic residues" evidence="6">
    <location>
        <begin position="421"/>
        <end position="442"/>
    </location>
</feature>